<dbReference type="RefSeq" id="WP_022921783.1">
    <property type="nucleotide sequence ID" value="NZ_BMLB01000005.1"/>
</dbReference>
<dbReference type="PANTHER" id="PTHR35601:SF1">
    <property type="entry name" value="TOXIN RELE"/>
    <property type="match status" value="1"/>
</dbReference>
<name>A0ABQ2F9K5_9MICO</name>
<dbReference type="InterPro" id="IPR007712">
    <property type="entry name" value="RelE/ParE_toxin"/>
</dbReference>
<dbReference type="InterPro" id="IPR035093">
    <property type="entry name" value="RelE/ParE_toxin_dom_sf"/>
</dbReference>
<protein>
    <submittedName>
        <fullName evidence="3">Toxin RelE</fullName>
    </submittedName>
</protein>
<evidence type="ECO:0000256" key="2">
    <source>
        <dbReference type="ARBA" id="ARBA00022649"/>
    </source>
</evidence>
<organism evidence="3 4">
    <name type="scientific">Ornithinimicrobium pekingense</name>
    <dbReference type="NCBI Taxonomy" id="384677"/>
    <lineage>
        <taxon>Bacteria</taxon>
        <taxon>Bacillati</taxon>
        <taxon>Actinomycetota</taxon>
        <taxon>Actinomycetes</taxon>
        <taxon>Micrococcales</taxon>
        <taxon>Ornithinimicrobiaceae</taxon>
        <taxon>Ornithinimicrobium</taxon>
    </lineage>
</organism>
<keyword evidence="2" id="KW-1277">Toxin-antitoxin system</keyword>
<comment type="similarity">
    <text evidence="1">Belongs to the RelE toxin family.</text>
</comment>
<evidence type="ECO:0000313" key="3">
    <source>
        <dbReference type="EMBL" id="GGK75064.1"/>
    </source>
</evidence>
<dbReference type="Pfam" id="PF05016">
    <property type="entry name" value="ParE_toxin"/>
    <property type="match status" value="1"/>
</dbReference>
<comment type="caution">
    <text evidence="3">The sequence shown here is derived from an EMBL/GenBank/DDBJ whole genome shotgun (WGS) entry which is preliminary data.</text>
</comment>
<reference evidence="4" key="1">
    <citation type="journal article" date="2019" name="Int. J. Syst. Evol. Microbiol.">
        <title>The Global Catalogue of Microorganisms (GCM) 10K type strain sequencing project: providing services to taxonomists for standard genome sequencing and annotation.</title>
        <authorList>
            <consortium name="The Broad Institute Genomics Platform"/>
            <consortium name="The Broad Institute Genome Sequencing Center for Infectious Disease"/>
            <person name="Wu L."/>
            <person name="Ma J."/>
        </authorList>
    </citation>
    <scope>NUCLEOTIDE SEQUENCE [LARGE SCALE GENOMIC DNA]</scope>
    <source>
        <strain evidence="4">CGMCC 1.5362</strain>
    </source>
</reference>
<sequence length="85" mass="9723">MVEQYEVAWTPTAKRALQRLPEKVATAAIEFIYGPLASTPQRVGKALRFDLEGLHSARRGSYRIIYRIDAHVTIIAIEHRADVYR</sequence>
<dbReference type="PANTHER" id="PTHR35601">
    <property type="entry name" value="TOXIN RELE"/>
    <property type="match status" value="1"/>
</dbReference>
<dbReference type="SUPFAM" id="SSF143011">
    <property type="entry name" value="RelE-like"/>
    <property type="match status" value="1"/>
</dbReference>
<evidence type="ECO:0000313" key="4">
    <source>
        <dbReference type="Proteomes" id="UP000662111"/>
    </source>
</evidence>
<gene>
    <name evidence="3" type="primary">relE</name>
    <name evidence="3" type="ORF">GCM10011509_24690</name>
</gene>
<dbReference type="Gene3D" id="3.30.2310.20">
    <property type="entry name" value="RelE-like"/>
    <property type="match status" value="1"/>
</dbReference>
<dbReference type="EMBL" id="BMLB01000005">
    <property type="protein sequence ID" value="GGK75064.1"/>
    <property type="molecule type" value="Genomic_DNA"/>
</dbReference>
<proteinExistence type="inferred from homology"/>
<dbReference type="Proteomes" id="UP000662111">
    <property type="component" value="Unassembled WGS sequence"/>
</dbReference>
<keyword evidence="4" id="KW-1185">Reference proteome</keyword>
<evidence type="ECO:0000256" key="1">
    <source>
        <dbReference type="ARBA" id="ARBA00006226"/>
    </source>
</evidence>
<accession>A0ABQ2F9K5</accession>